<reference evidence="14" key="2">
    <citation type="submission" date="2023-06" db="EMBL/GenBank/DDBJ databases">
        <authorList>
            <consortium name="Lawrence Berkeley National Laboratory"/>
            <person name="Haridas S."/>
            <person name="Hensen N."/>
            <person name="Bonometti L."/>
            <person name="Westerberg I."/>
            <person name="Brannstrom I.O."/>
            <person name="Guillou S."/>
            <person name="Cros-Aarteil S."/>
            <person name="Calhoun S."/>
            <person name="Kuo A."/>
            <person name="Mondo S."/>
            <person name="Pangilinan J."/>
            <person name="Riley R."/>
            <person name="Labutti K."/>
            <person name="Andreopoulos B."/>
            <person name="Lipzen A."/>
            <person name="Chen C."/>
            <person name="Yanf M."/>
            <person name="Daum C."/>
            <person name="Ng V."/>
            <person name="Clum A."/>
            <person name="Steindorff A."/>
            <person name="Ohm R."/>
            <person name="Martin F."/>
            <person name="Silar P."/>
            <person name="Natvig D."/>
            <person name="Lalanne C."/>
            <person name="Gautier V."/>
            <person name="Ament-Velasquez S.L."/>
            <person name="Kruys A."/>
            <person name="Hutchinson M.I."/>
            <person name="Powell A.J."/>
            <person name="Barry K."/>
            <person name="Miller A.N."/>
            <person name="Grigoriev I.V."/>
            <person name="Debuchy R."/>
            <person name="Gladieux P."/>
            <person name="Thoren M.H."/>
            <person name="Johannesson H."/>
        </authorList>
    </citation>
    <scope>NUCLEOTIDE SEQUENCE</scope>
    <source>
        <strain evidence="14">CBS 118394</strain>
    </source>
</reference>
<dbReference type="GO" id="GO:0051731">
    <property type="term" value="F:polynucleotide 5'-hydroxyl-kinase activity"/>
    <property type="evidence" value="ECO:0007669"/>
    <property type="project" value="InterPro"/>
</dbReference>
<dbReference type="InterPro" id="IPR027417">
    <property type="entry name" value="P-loop_NTPase"/>
</dbReference>
<accession>A0AAE0IAJ8</accession>
<comment type="function">
    <text evidence="1">Polynucleotide 5'-kinase involved in rRNA processing.</text>
</comment>
<keyword evidence="10" id="KW-0067">ATP-binding</keyword>
<evidence type="ECO:0000256" key="8">
    <source>
        <dbReference type="ARBA" id="ARBA00022741"/>
    </source>
</evidence>
<dbReference type="FunFam" id="3.40.50.300:FF:001156">
    <property type="entry name" value="Polynucleotide 5-hydroxyl-kinase grc3"/>
    <property type="match status" value="1"/>
</dbReference>
<keyword evidence="15" id="KW-1185">Reference proteome</keyword>
<dbReference type="AlphaFoldDB" id="A0AAE0IAJ8"/>
<evidence type="ECO:0000256" key="2">
    <source>
        <dbReference type="ARBA" id="ARBA00004604"/>
    </source>
</evidence>
<dbReference type="Gene3D" id="3.40.50.300">
    <property type="entry name" value="P-loop containing nucleotide triphosphate hydrolases"/>
    <property type="match status" value="1"/>
</dbReference>
<keyword evidence="7" id="KW-0808">Transferase</keyword>
<evidence type="ECO:0000256" key="4">
    <source>
        <dbReference type="ARBA" id="ARBA00018706"/>
    </source>
</evidence>
<gene>
    <name evidence="14" type="ORF">B0H66DRAFT_552134</name>
</gene>
<dbReference type="Proteomes" id="UP001283341">
    <property type="component" value="Unassembled WGS sequence"/>
</dbReference>
<keyword evidence="8" id="KW-0547">Nucleotide-binding</keyword>
<evidence type="ECO:0000259" key="13">
    <source>
        <dbReference type="Pfam" id="PF16575"/>
    </source>
</evidence>
<feature type="compositionally biased region" description="Acidic residues" evidence="12">
    <location>
        <begin position="697"/>
        <end position="709"/>
    </location>
</feature>
<keyword evidence="6" id="KW-0698">rRNA processing</keyword>
<evidence type="ECO:0000256" key="7">
    <source>
        <dbReference type="ARBA" id="ARBA00022679"/>
    </source>
</evidence>
<evidence type="ECO:0000256" key="11">
    <source>
        <dbReference type="ARBA" id="ARBA00023242"/>
    </source>
</evidence>
<feature type="compositionally biased region" description="Low complexity" evidence="12">
    <location>
        <begin position="36"/>
        <end position="54"/>
    </location>
</feature>
<dbReference type="PANTHER" id="PTHR12755">
    <property type="entry name" value="CLEAVAGE/POLYADENYLATION FACTOR IA SUBUNIT CLP1P"/>
    <property type="match status" value="1"/>
</dbReference>
<proteinExistence type="inferred from homology"/>
<feature type="region of interest" description="Disordered" evidence="12">
    <location>
        <begin position="658"/>
        <end position="727"/>
    </location>
</feature>
<evidence type="ECO:0000256" key="6">
    <source>
        <dbReference type="ARBA" id="ARBA00022552"/>
    </source>
</evidence>
<comment type="subcellular location">
    <subcellularLocation>
        <location evidence="2">Nucleus</location>
        <location evidence="2">Nucleolus</location>
    </subcellularLocation>
</comment>
<dbReference type="InterPro" id="IPR032319">
    <property type="entry name" value="CLP1_P"/>
</dbReference>
<organism evidence="14 15">
    <name type="scientific">Apodospora peruviana</name>
    <dbReference type="NCBI Taxonomy" id="516989"/>
    <lineage>
        <taxon>Eukaryota</taxon>
        <taxon>Fungi</taxon>
        <taxon>Dikarya</taxon>
        <taxon>Ascomycota</taxon>
        <taxon>Pezizomycotina</taxon>
        <taxon>Sordariomycetes</taxon>
        <taxon>Sordariomycetidae</taxon>
        <taxon>Sordariales</taxon>
        <taxon>Lasiosphaeriaceae</taxon>
        <taxon>Apodospora</taxon>
    </lineage>
</organism>
<evidence type="ECO:0000256" key="1">
    <source>
        <dbReference type="ARBA" id="ARBA00003798"/>
    </source>
</evidence>
<dbReference type="EMBL" id="JAUEDM010000003">
    <property type="protein sequence ID" value="KAK3321592.1"/>
    <property type="molecule type" value="Genomic_DNA"/>
</dbReference>
<feature type="compositionally biased region" description="Acidic residues" evidence="12">
    <location>
        <begin position="679"/>
        <end position="688"/>
    </location>
</feature>
<feature type="compositionally biased region" description="Low complexity" evidence="12">
    <location>
        <begin position="659"/>
        <end position="678"/>
    </location>
</feature>
<protein>
    <recommendedName>
        <fullName evidence="5">Polynucleotide 5'-hydroxyl-kinase GRC3</fullName>
    </recommendedName>
    <alternativeName>
        <fullName evidence="4">Polynucleotide 5'-hydroxyl-kinase grc3</fullName>
    </alternativeName>
</protein>
<sequence length="754" mass="81119">MAAHKKRKLDGNANSNGSGNSSPGPQIVSAFAARQKLLGLGLSSPSPAKSASKSSPKEEPRDQIIVATETPSSAPVTQVLSPPPALPLPHLEPRGETSTFYSSFRPTKKNYQQKTDGRARLIAAEGERIVVLGSYGIKVLDGEITIAGAILSSSDRIHWVHAPHCHALPVLRAADKSTIELRPHPAAHGMRQLSKLNPAFGKLWNEDSSQGIASTGKANKTLTTFQIMFTSEDRPKRSVLQDLVSPAEWNKKLAGLVVANKKSATPIVFLCGPKSSGKSTLGRLLTNRLITDQSDFKKRPWSSVVVLDLDPGQPEYGPPGVISVNKISVPVLSLPFCHPAAIGPTHTQLRAHAIASVSPALDPDHFVECALDLFSHYKGSAHSRSPLIINTPGWIQGTGLDILSELVKTIAPTEVVYMSQDGPEETVNSLKAACAPAQIPFHTLPSQTSENGPRTSLHLRMLQTMSYFHLNLSSPPANTPPPEQLTWNPTPLTEMRPWRVRYRGPSRGFVGVLCYDHQPAPDLLGEAMNGMILALVKVESNAAFRDLLHASRSAEKMKTADSPSSDDNEKGINWTSEGIPLIQNAQGRTLDPRHSRALGLVLVRGIDTKQGELQLLTPLPVADVIAAEDGKEGSGLVLVAGKFDTPSWAYAEDLYWRTSSSSSGSRGGSAAAVEPSSSAEEDGSDEGEGMMGVETSSESDDSDEADEDGEKLKRQEGAKQSVAESLPWVEMLHGSQKRSVGSRVWRVRRDLGRS</sequence>
<evidence type="ECO:0000256" key="9">
    <source>
        <dbReference type="ARBA" id="ARBA00022777"/>
    </source>
</evidence>
<comment type="caution">
    <text evidence="14">The sequence shown here is derived from an EMBL/GenBank/DDBJ whole genome shotgun (WGS) entry which is preliminary data.</text>
</comment>
<keyword evidence="9" id="KW-0418">Kinase</keyword>
<evidence type="ECO:0000256" key="5">
    <source>
        <dbReference type="ARBA" id="ARBA00019824"/>
    </source>
</evidence>
<comment type="similarity">
    <text evidence="3">Belongs to the Clp1 family. NOL9/GRC3 subfamily.</text>
</comment>
<dbReference type="InterPro" id="IPR045116">
    <property type="entry name" value="Clp1/Grc3"/>
</dbReference>
<feature type="domain" description="Clp1 P-loop" evidence="13">
    <location>
        <begin position="272"/>
        <end position="469"/>
    </location>
</feature>
<evidence type="ECO:0000256" key="10">
    <source>
        <dbReference type="ARBA" id="ARBA00022840"/>
    </source>
</evidence>
<dbReference type="PANTHER" id="PTHR12755:SF3">
    <property type="entry name" value="POLYNUCLEOTIDE 5'-HYDROXYL-KINASE NOL9"/>
    <property type="match status" value="1"/>
</dbReference>
<dbReference type="GO" id="GO:0000448">
    <property type="term" value="P:cleavage in ITS2 between 5.8S rRNA and LSU-rRNA of tricistronic rRNA transcript (SSU-rRNA, 5.8S rRNA, LSU-rRNA)"/>
    <property type="evidence" value="ECO:0007669"/>
    <property type="project" value="TreeGrafter"/>
</dbReference>
<dbReference type="GO" id="GO:0005730">
    <property type="term" value="C:nucleolus"/>
    <property type="evidence" value="ECO:0007669"/>
    <property type="project" value="UniProtKB-SubCell"/>
</dbReference>
<name>A0AAE0IAJ8_9PEZI</name>
<evidence type="ECO:0000313" key="14">
    <source>
        <dbReference type="EMBL" id="KAK3321592.1"/>
    </source>
</evidence>
<evidence type="ECO:0000256" key="3">
    <source>
        <dbReference type="ARBA" id="ARBA00011003"/>
    </source>
</evidence>
<dbReference type="GO" id="GO:0005524">
    <property type="term" value="F:ATP binding"/>
    <property type="evidence" value="ECO:0007669"/>
    <property type="project" value="UniProtKB-KW"/>
</dbReference>
<feature type="compositionally biased region" description="Low complexity" evidence="12">
    <location>
        <begin position="11"/>
        <end position="25"/>
    </location>
</feature>
<evidence type="ECO:0000256" key="12">
    <source>
        <dbReference type="SAM" id="MobiDB-lite"/>
    </source>
</evidence>
<dbReference type="Pfam" id="PF16575">
    <property type="entry name" value="CLP1_P"/>
    <property type="match status" value="1"/>
</dbReference>
<keyword evidence="11" id="KW-0539">Nucleus</keyword>
<feature type="region of interest" description="Disordered" evidence="12">
    <location>
        <begin position="1"/>
        <end position="61"/>
    </location>
</feature>
<reference evidence="14" key="1">
    <citation type="journal article" date="2023" name="Mol. Phylogenet. Evol.">
        <title>Genome-scale phylogeny and comparative genomics of the fungal order Sordariales.</title>
        <authorList>
            <person name="Hensen N."/>
            <person name="Bonometti L."/>
            <person name="Westerberg I."/>
            <person name="Brannstrom I.O."/>
            <person name="Guillou S."/>
            <person name="Cros-Aarteil S."/>
            <person name="Calhoun S."/>
            <person name="Haridas S."/>
            <person name="Kuo A."/>
            <person name="Mondo S."/>
            <person name="Pangilinan J."/>
            <person name="Riley R."/>
            <person name="LaButti K."/>
            <person name="Andreopoulos B."/>
            <person name="Lipzen A."/>
            <person name="Chen C."/>
            <person name="Yan M."/>
            <person name="Daum C."/>
            <person name="Ng V."/>
            <person name="Clum A."/>
            <person name="Steindorff A."/>
            <person name="Ohm R.A."/>
            <person name="Martin F."/>
            <person name="Silar P."/>
            <person name="Natvig D.O."/>
            <person name="Lalanne C."/>
            <person name="Gautier V."/>
            <person name="Ament-Velasquez S.L."/>
            <person name="Kruys A."/>
            <person name="Hutchinson M.I."/>
            <person name="Powell A.J."/>
            <person name="Barry K."/>
            <person name="Miller A.N."/>
            <person name="Grigoriev I.V."/>
            <person name="Debuchy R."/>
            <person name="Gladieux P."/>
            <person name="Hiltunen Thoren M."/>
            <person name="Johannesson H."/>
        </authorList>
    </citation>
    <scope>NUCLEOTIDE SEQUENCE</scope>
    <source>
        <strain evidence="14">CBS 118394</strain>
    </source>
</reference>
<evidence type="ECO:0000313" key="15">
    <source>
        <dbReference type="Proteomes" id="UP001283341"/>
    </source>
</evidence>